<keyword evidence="3 4" id="KW-0067">ATP-binding</keyword>
<accession>A0A7Y4LCJ7</accession>
<keyword evidence="1" id="KW-0436">Ligase</keyword>
<dbReference type="PANTHER" id="PTHR43585">
    <property type="entry name" value="FUMIPYRROLE BIOSYNTHESIS PROTEIN C"/>
    <property type="match status" value="1"/>
</dbReference>
<dbReference type="InterPro" id="IPR041472">
    <property type="entry name" value="BL00235/CARNS1_N"/>
</dbReference>
<evidence type="ECO:0000256" key="2">
    <source>
        <dbReference type="ARBA" id="ARBA00022741"/>
    </source>
</evidence>
<evidence type="ECO:0000313" key="7">
    <source>
        <dbReference type="Proteomes" id="UP000541421"/>
    </source>
</evidence>
<dbReference type="EMBL" id="JABGBO010000008">
    <property type="protein sequence ID" value="NOL50031.1"/>
    <property type="molecule type" value="Genomic_DNA"/>
</dbReference>
<keyword evidence="7" id="KW-1185">Reference proteome</keyword>
<evidence type="ECO:0000256" key="3">
    <source>
        <dbReference type="ARBA" id="ARBA00022840"/>
    </source>
</evidence>
<dbReference type="Pfam" id="PF13535">
    <property type="entry name" value="ATP-grasp_4"/>
    <property type="match status" value="1"/>
</dbReference>
<evidence type="ECO:0000256" key="1">
    <source>
        <dbReference type="ARBA" id="ARBA00022598"/>
    </source>
</evidence>
<evidence type="ECO:0000256" key="4">
    <source>
        <dbReference type="PROSITE-ProRule" id="PRU00409"/>
    </source>
</evidence>
<comment type="caution">
    <text evidence="6">The sequence shown here is derived from an EMBL/GenBank/DDBJ whole genome shotgun (WGS) entry which is preliminary data.</text>
</comment>
<dbReference type="GO" id="GO:0005524">
    <property type="term" value="F:ATP binding"/>
    <property type="evidence" value="ECO:0007669"/>
    <property type="project" value="UniProtKB-UniRule"/>
</dbReference>
<dbReference type="Gene3D" id="3.30.470.20">
    <property type="entry name" value="ATP-grasp fold, B domain"/>
    <property type="match status" value="1"/>
</dbReference>
<dbReference type="Gene3D" id="3.40.50.20">
    <property type="match status" value="1"/>
</dbReference>
<dbReference type="AlphaFoldDB" id="A0A7Y4LCJ7"/>
<dbReference type="PANTHER" id="PTHR43585:SF2">
    <property type="entry name" value="ATP-GRASP ENZYME FSQD"/>
    <property type="match status" value="1"/>
</dbReference>
<sequence length="432" mass="49040">MGVIKRGVKLHILFIDSNRYGLDALRKAKALGHQVSFISSEQWQLYSAQDKASLSCVDYWKELPDTNHPQQVLQVAQDIHQQSPIHAVICTLEPAMRSAAYVAQALQLPFTSVEAVNICRDKDKTRERLAQHHIPSAQYHYAETKEELLACIQKIGLPVILKPRSGAASLMTYRLNTLADFDGVWHEIETTRKQLPEAIQQEIGFGVLVEEYLKGKIISVEIARREQNYFVFMVSARHRSVEKETEEVGISMPAAIDEDTWDSAVSYAKQVIEAIGLDFGLFHIEIMLTDKGPRLVEANPRMMGGSMPRLYQNLTGQDLYETLIALYSGQAFSVPNPHDFGFIATRRFQLAQSCVLAKPFDTQLVEKYRPCIKSLQWDLPQQYPQTLPAGYILGRVQLQMKDNAALESLIEQLFRDIETAYPSLQLRRSMDK</sequence>
<evidence type="ECO:0000313" key="6">
    <source>
        <dbReference type="EMBL" id="NOL50031.1"/>
    </source>
</evidence>
<feature type="domain" description="ATP-grasp" evidence="5">
    <location>
        <begin position="126"/>
        <end position="328"/>
    </location>
</feature>
<dbReference type="PROSITE" id="PS50975">
    <property type="entry name" value="ATP_GRASP"/>
    <property type="match status" value="1"/>
</dbReference>
<name>A0A7Y4LCJ7_9BURK</name>
<dbReference type="GO" id="GO:0046872">
    <property type="term" value="F:metal ion binding"/>
    <property type="evidence" value="ECO:0007669"/>
    <property type="project" value="InterPro"/>
</dbReference>
<protein>
    <submittedName>
        <fullName evidence="6">ATP-grasp domain-containing protein</fullName>
    </submittedName>
</protein>
<dbReference type="Pfam" id="PF18130">
    <property type="entry name" value="ATPgrasp_N"/>
    <property type="match status" value="1"/>
</dbReference>
<proteinExistence type="predicted"/>
<dbReference type="GO" id="GO:0016874">
    <property type="term" value="F:ligase activity"/>
    <property type="evidence" value="ECO:0007669"/>
    <property type="project" value="UniProtKB-KW"/>
</dbReference>
<reference evidence="6 7" key="1">
    <citation type="submission" date="2020-05" db="EMBL/GenBank/DDBJ databases">
        <authorList>
            <person name="Niu N."/>
        </authorList>
    </citation>
    <scope>NUCLEOTIDE SEQUENCE [LARGE SCALE GENOMIC DNA]</scope>
    <source>
        <strain evidence="6 7">LMG10982</strain>
    </source>
</reference>
<dbReference type="Proteomes" id="UP000541421">
    <property type="component" value="Unassembled WGS sequence"/>
</dbReference>
<evidence type="ECO:0000259" key="5">
    <source>
        <dbReference type="PROSITE" id="PS50975"/>
    </source>
</evidence>
<dbReference type="InterPro" id="IPR011761">
    <property type="entry name" value="ATP-grasp"/>
</dbReference>
<keyword evidence="2 4" id="KW-0547">Nucleotide-binding</keyword>
<dbReference type="InterPro" id="IPR052032">
    <property type="entry name" value="ATP-dep_AA_Ligase"/>
</dbReference>
<gene>
    <name evidence="6" type="ORF">HKX40_07780</name>
</gene>
<dbReference type="SUPFAM" id="SSF56059">
    <property type="entry name" value="Glutathione synthetase ATP-binding domain-like"/>
    <property type="match status" value="1"/>
</dbReference>
<dbReference type="SMART" id="SM01209">
    <property type="entry name" value="GARS_A"/>
    <property type="match status" value="1"/>
</dbReference>
<dbReference type="RefSeq" id="WP_171589019.1">
    <property type="nucleotide sequence ID" value="NZ_JABGBO010000008.1"/>
</dbReference>
<organism evidence="6 7">
    <name type="scientific">Pelistega europaea</name>
    <dbReference type="NCBI Taxonomy" id="106147"/>
    <lineage>
        <taxon>Bacteria</taxon>
        <taxon>Pseudomonadati</taxon>
        <taxon>Pseudomonadota</taxon>
        <taxon>Betaproteobacteria</taxon>
        <taxon>Burkholderiales</taxon>
        <taxon>Alcaligenaceae</taxon>
        <taxon>Pelistega</taxon>
    </lineage>
</organism>